<evidence type="ECO:0000313" key="3">
    <source>
        <dbReference type="EMBL" id="RKI88691.1"/>
    </source>
</evidence>
<reference evidence="3 4" key="1">
    <citation type="submission" date="2018-09" db="EMBL/GenBank/DDBJ databases">
        <title>Murine metabolic-syndrome-specific gut microbial biobank.</title>
        <authorList>
            <person name="Liu C."/>
        </authorList>
    </citation>
    <scope>NUCLEOTIDE SEQUENCE [LARGE SCALE GENOMIC DNA]</scope>
    <source>
        <strain evidence="3 4">0.1xD8-82</strain>
    </source>
</reference>
<comment type="caution">
    <text evidence="3">The sequence shown here is derived from an EMBL/GenBank/DDBJ whole genome shotgun (WGS) entry which is preliminary data.</text>
</comment>
<dbReference type="Pfam" id="PF13432">
    <property type="entry name" value="TPR_16"/>
    <property type="match status" value="1"/>
</dbReference>
<dbReference type="InterPro" id="IPR052943">
    <property type="entry name" value="TMTC_O-mannosyl-trnsfr"/>
</dbReference>
<dbReference type="PANTHER" id="PTHR44809">
    <property type="match status" value="1"/>
</dbReference>
<dbReference type="OrthoDB" id="437226at2"/>
<evidence type="ECO:0000313" key="4">
    <source>
        <dbReference type="Proteomes" id="UP000280696"/>
    </source>
</evidence>
<keyword evidence="1" id="KW-0802">TPR repeat</keyword>
<protein>
    <recommendedName>
        <fullName evidence="2">Novel STAND NTPase 5 domain-containing protein</fullName>
    </recommendedName>
</protein>
<dbReference type="InterPro" id="IPR019734">
    <property type="entry name" value="TPR_rpt"/>
</dbReference>
<feature type="domain" description="Novel STAND NTPase 5" evidence="2">
    <location>
        <begin position="228"/>
        <end position="335"/>
    </location>
</feature>
<dbReference type="Gene3D" id="3.40.50.300">
    <property type="entry name" value="P-loop containing nucleotide triphosphate hydrolases"/>
    <property type="match status" value="1"/>
</dbReference>
<dbReference type="SUPFAM" id="SSF52540">
    <property type="entry name" value="P-loop containing nucleoside triphosphate hydrolases"/>
    <property type="match status" value="1"/>
</dbReference>
<name>A0A3A9AMK3_9FIRM</name>
<dbReference type="PANTHER" id="PTHR44809:SF1">
    <property type="entry name" value="PROTEIN O-MANNOSYL-TRANSFERASE TMTC1"/>
    <property type="match status" value="1"/>
</dbReference>
<dbReference type="InterPro" id="IPR027417">
    <property type="entry name" value="P-loop_NTPase"/>
</dbReference>
<evidence type="ECO:0000256" key="1">
    <source>
        <dbReference type="PROSITE-ProRule" id="PRU00339"/>
    </source>
</evidence>
<keyword evidence="4" id="KW-1185">Reference proteome</keyword>
<accession>A0A3A9AMK3</accession>
<proteinExistence type="predicted"/>
<dbReference type="Pfam" id="PF14559">
    <property type="entry name" value="TPR_19"/>
    <property type="match status" value="1"/>
</dbReference>
<organism evidence="3 4">
    <name type="scientific">Parablautia intestinalis</name>
    <dbReference type="NCBI Taxonomy" id="2320100"/>
    <lineage>
        <taxon>Bacteria</taxon>
        <taxon>Bacillati</taxon>
        <taxon>Bacillota</taxon>
        <taxon>Clostridia</taxon>
        <taxon>Lachnospirales</taxon>
        <taxon>Lachnospiraceae</taxon>
        <taxon>Parablautia</taxon>
    </lineage>
</organism>
<dbReference type="Proteomes" id="UP000280696">
    <property type="component" value="Unassembled WGS sequence"/>
</dbReference>
<gene>
    <name evidence="3" type="ORF">D7V94_18715</name>
</gene>
<dbReference type="Gene3D" id="1.25.40.10">
    <property type="entry name" value="Tetratricopeptide repeat domain"/>
    <property type="match status" value="1"/>
</dbReference>
<feature type="repeat" description="TPR" evidence="1">
    <location>
        <begin position="753"/>
        <end position="786"/>
    </location>
</feature>
<dbReference type="Pfam" id="PF13181">
    <property type="entry name" value="TPR_8"/>
    <property type="match status" value="1"/>
</dbReference>
<dbReference type="AlphaFoldDB" id="A0A3A9AMK3"/>
<evidence type="ECO:0000259" key="2">
    <source>
        <dbReference type="Pfam" id="PF25199"/>
    </source>
</evidence>
<dbReference type="SUPFAM" id="SSF48452">
    <property type="entry name" value="TPR-like"/>
    <property type="match status" value="1"/>
</dbReference>
<dbReference type="PROSITE" id="PS50005">
    <property type="entry name" value="TPR"/>
    <property type="match status" value="1"/>
</dbReference>
<dbReference type="Pfam" id="PF25199">
    <property type="entry name" value="nSTAND_NTPase5"/>
    <property type="match status" value="1"/>
</dbReference>
<sequence>MERKMNTILEQILKALDKGVGFTGSILTIYDFITKQDDAHVRETFAAIRAQSKAAYDAYCEYRRYRKSDIGVPREEDILGYWESCLKRDVLPGAADMVSCKIAEKEEAEILSAYLLEAWMEVPDFAEWLHGILICNKLDDLASSLRDFRKSIEGVLGLIKELKQQNLSDIAFFISPNRIVDAKCSCTDLDIKHYYMVDNRFMTMFKVISAGCDIPHEAALQKVEELTESVHPVILAGNGGLGKTSLMMHTAVQWASRGRIAIWLSLSGREVITERRAAAFFSQLTASVSGGQRVLLCIDNPYEGKASFASLQNAWTDNGKIQLLMAERTNRLTSLADPNENYLRFWFEDARIVFLNGLKKTGQALDLKDYESWQFRETKERRKQILDKCTFFLVMEGIVREMDRRQIVQSILDRYGKPTVSLVELIYRALFALKKKASKPEEIKLDWEEWTDFIESEFGKGKSYTSKELYGVIAALSIFHMPMTISLFCKYFGLEEKKLKYYLEGKQAAYHSEPVILKDNALQPKHDVIAELFFLFHEKIMSVNSLMADLLQCMDEDEVETLLSNMVVKREFRKGRQNFVGQIDYKAYMDVIYERMTKHSCNLSETGRAYLCLGYLWSGLQSGQHGDYDSLNDILQKIAPEIDDAPVIGVLYTEWGIFARKSGDYALAEEKYKAVINKFPDNLPPRTELGKLLSMQKGREKEAEEVLRAAMAKDAKHVQSRTELGKLLSGQGGREKEAEDIFRYVMRIKPKDVQSRTELGKLLSRQRREKEAEEVLREVIAIDPQNYMARTEMGILLKNGGQVREAERVLIEAIKVNAKHIQSRTVLAGIYEEQSRWTEAIKLYREVCKYNPGDSYGREGLERLKKYI</sequence>
<dbReference type="SMART" id="SM00028">
    <property type="entry name" value="TPR"/>
    <property type="match status" value="5"/>
</dbReference>
<dbReference type="EMBL" id="RAYQ01000025">
    <property type="protein sequence ID" value="RKI88691.1"/>
    <property type="molecule type" value="Genomic_DNA"/>
</dbReference>
<dbReference type="InterPro" id="IPR011990">
    <property type="entry name" value="TPR-like_helical_dom_sf"/>
</dbReference>
<dbReference type="InterPro" id="IPR057574">
    <property type="entry name" value="nSTAND_NTPase5_dom"/>
</dbReference>